<proteinExistence type="predicted"/>
<organism evidence="3 4">
    <name type="scientific">Thalassococcus profundi</name>
    <dbReference type="NCBI Taxonomy" id="2282382"/>
    <lineage>
        <taxon>Bacteria</taxon>
        <taxon>Pseudomonadati</taxon>
        <taxon>Pseudomonadota</taxon>
        <taxon>Alphaproteobacteria</taxon>
        <taxon>Rhodobacterales</taxon>
        <taxon>Roseobacteraceae</taxon>
        <taxon>Thalassococcus</taxon>
    </lineage>
</organism>
<feature type="non-terminal residue" evidence="3">
    <location>
        <position position="1"/>
    </location>
</feature>
<dbReference type="Pfam" id="PF13683">
    <property type="entry name" value="rve_3"/>
    <property type="match status" value="1"/>
</dbReference>
<sequence length="37" mass="4544">IERWRRHYNTVRPHSSLGYRPPAPESFMPMDHRPTMH</sequence>
<evidence type="ECO:0000256" key="1">
    <source>
        <dbReference type="SAM" id="MobiDB-lite"/>
    </source>
</evidence>
<name>A0A369TJ39_9RHOB</name>
<dbReference type="InterPro" id="IPR001584">
    <property type="entry name" value="Integrase_cat-core"/>
</dbReference>
<evidence type="ECO:0000259" key="2">
    <source>
        <dbReference type="Pfam" id="PF13683"/>
    </source>
</evidence>
<dbReference type="AlphaFoldDB" id="A0A369TJ39"/>
<dbReference type="EMBL" id="QPMK01000013">
    <property type="protein sequence ID" value="RDD65260.1"/>
    <property type="molecule type" value="Genomic_DNA"/>
</dbReference>
<dbReference type="RefSeq" id="WP_147276363.1">
    <property type="nucleotide sequence ID" value="NZ_QPMK01000013.1"/>
</dbReference>
<accession>A0A369TJ39</accession>
<dbReference type="GO" id="GO:0015074">
    <property type="term" value="P:DNA integration"/>
    <property type="evidence" value="ECO:0007669"/>
    <property type="project" value="InterPro"/>
</dbReference>
<gene>
    <name evidence="3" type="ORF">DU478_15240</name>
</gene>
<dbReference type="OrthoDB" id="9813285at2"/>
<dbReference type="Proteomes" id="UP000253977">
    <property type="component" value="Unassembled WGS sequence"/>
</dbReference>
<reference evidence="3 4" key="1">
    <citation type="submission" date="2018-07" db="EMBL/GenBank/DDBJ databases">
        <title>Thalassococcus profundi sp. nov., a marine bacterium isolated from deep seawater of Okinawa Trough.</title>
        <authorList>
            <person name="Yu M."/>
        </authorList>
    </citation>
    <scope>NUCLEOTIDE SEQUENCE [LARGE SCALE GENOMIC DNA]</scope>
    <source>
        <strain evidence="3 4">WRAS1</strain>
    </source>
</reference>
<evidence type="ECO:0000313" key="3">
    <source>
        <dbReference type="EMBL" id="RDD65260.1"/>
    </source>
</evidence>
<keyword evidence="4" id="KW-1185">Reference proteome</keyword>
<feature type="domain" description="Integrase catalytic" evidence="2">
    <location>
        <begin position="1"/>
        <end position="22"/>
    </location>
</feature>
<comment type="caution">
    <text evidence="3">The sequence shown here is derived from an EMBL/GenBank/DDBJ whole genome shotgun (WGS) entry which is preliminary data.</text>
</comment>
<evidence type="ECO:0000313" key="4">
    <source>
        <dbReference type="Proteomes" id="UP000253977"/>
    </source>
</evidence>
<feature type="region of interest" description="Disordered" evidence="1">
    <location>
        <begin position="1"/>
        <end position="37"/>
    </location>
</feature>
<protein>
    <recommendedName>
        <fullName evidence="2">Integrase catalytic domain-containing protein</fullName>
    </recommendedName>
</protein>